<dbReference type="InterPro" id="IPR036388">
    <property type="entry name" value="WH-like_DNA-bd_sf"/>
</dbReference>
<evidence type="ECO:0000313" key="7">
    <source>
        <dbReference type="EMBL" id="MBT0651991.1"/>
    </source>
</evidence>
<dbReference type="InterPro" id="IPR015424">
    <property type="entry name" value="PyrdxlP-dep_Trfase"/>
</dbReference>
<keyword evidence="4" id="KW-0238">DNA-binding</keyword>
<dbReference type="InterPro" id="IPR015421">
    <property type="entry name" value="PyrdxlP-dep_Trfase_major"/>
</dbReference>
<evidence type="ECO:0000256" key="5">
    <source>
        <dbReference type="ARBA" id="ARBA00023163"/>
    </source>
</evidence>
<evidence type="ECO:0000259" key="6">
    <source>
        <dbReference type="PROSITE" id="PS50949"/>
    </source>
</evidence>
<dbReference type="GO" id="GO:0008483">
    <property type="term" value="F:transaminase activity"/>
    <property type="evidence" value="ECO:0007669"/>
    <property type="project" value="UniProtKB-KW"/>
</dbReference>
<comment type="similarity">
    <text evidence="1">In the C-terminal section; belongs to the class-I pyridoxal-phosphate-dependent aminotransferase family.</text>
</comment>
<dbReference type="EMBL" id="JAHCVK010000001">
    <property type="protein sequence ID" value="MBT0651991.1"/>
    <property type="molecule type" value="Genomic_DNA"/>
</dbReference>
<dbReference type="SMART" id="SM00345">
    <property type="entry name" value="HTH_GNTR"/>
    <property type="match status" value="1"/>
</dbReference>
<comment type="caution">
    <text evidence="7">The sequence shown here is derived from an EMBL/GenBank/DDBJ whole genome shotgun (WGS) entry which is preliminary data.</text>
</comment>
<dbReference type="Gene3D" id="3.90.1150.10">
    <property type="entry name" value="Aspartate Aminotransferase, domain 1"/>
    <property type="match status" value="1"/>
</dbReference>
<organism evidence="7 8">
    <name type="scientific">Geomobilimonas luticola</name>
    <dbReference type="NCBI Taxonomy" id="1114878"/>
    <lineage>
        <taxon>Bacteria</taxon>
        <taxon>Pseudomonadati</taxon>
        <taxon>Thermodesulfobacteriota</taxon>
        <taxon>Desulfuromonadia</taxon>
        <taxon>Geobacterales</taxon>
        <taxon>Geobacteraceae</taxon>
        <taxon>Geomobilimonas</taxon>
    </lineage>
</organism>
<dbReference type="SUPFAM" id="SSF53383">
    <property type="entry name" value="PLP-dependent transferases"/>
    <property type="match status" value="1"/>
</dbReference>
<evidence type="ECO:0000256" key="4">
    <source>
        <dbReference type="ARBA" id="ARBA00023125"/>
    </source>
</evidence>
<proteinExistence type="inferred from homology"/>
<dbReference type="Pfam" id="PF00155">
    <property type="entry name" value="Aminotran_1_2"/>
    <property type="match status" value="1"/>
</dbReference>
<evidence type="ECO:0000256" key="2">
    <source>
        <dbReference type="ARBA" id="ARBA00022898"/>
    </source>
</evidence>
<dbReference type="InterPro" id="IPR015422">
    <property type="entry name" value="PyrdxlP-dep_Trfase_small"/>
</dbReference>
<keyword evidence="3" id="KW-0805">Transcription regulation</keyword>
<dbReference type="SUPFAM" id="SSF46785">
    <property type="entry name" value="Winged helix' DNA-binding domain"/>
    <property type="match status" value="1"/>
</dbReference>
<evidence type="ECO:0000256" key="3">
    <source>
        <dbReference type="ARBA" id="ARBA00023015"/>
    </source>
</evidence>
<keyword evidence="7" id="KW-0808">Transferase</keyword>
<dbReference type="InterPro" id="IPR051446">
    <property type="entry name" value="HTH_trans_reg/aminotransferase"/>
</dbReference>
<dbReference type="InterPro" id="IPR004839">
    <property type="entry name" value="Aminotransferase_I/II_large"/>
</dbReference>
<dbReference type="Pfam" id="PF00392">
    <property type="entry name" value="GntR"/>
    <property type="match status" value="1"/>
</dbReference>
<dbReference type="InterPro" id="IPR036390">
    <property type="entry name" value="WH_DNA-bd_sf"/>
</dbReference>
<sequence length="484" mass="53268">MTMDTTLCQQKTPLYESVAGQMSRLIEEGTFGPGARIPSVRTLSRQLSVSINTVMEAYGLLEDRGIIEARPQSGYYVRARLADLPAEPGMSRPALSPTRVTTKELSRMILRDTRDTGLVPLGAAIPDPEHLPIDRLNRMLSTEARRHRVQSVSYEIPPGCEKLRVQVARRMVSAGCTLTPDQIVTTCGCMEAVNLALLALCRPGDTVAIESPTYYNFLQALELLGLKALEIPTHPRDGISLDALRYALEHNRISACLVCTNFSNPLGSLMPNNRKQELVELLASRDIPLIEDDLNGDLSFSHERPRVAKSYDREGLVLLCSSFSKTLAPGYRVGWIAPGRYQTEIERLKGILTIADATPPQLAIAEFLANGGYDHHLRSLRRIHARQTALMAQAVGRYSPPGTRVTCPAGGFVLWVEFPPWVDSLVLYEQALAAGITIAPGPIFSAAQKYRNCIRLNAGYWSERVERAIETLGQLAGAMGHAVR</sequence>
<dbReference type="CDD" id="cd00609">
    <property type="entry name" value="AAT_like"/>
    <property type="match status" value="1"/>
</dbReference>
<dbReference type="Gene3D" id="3.40.640.10">
    <property type="entry name" value="Type I PLP-dependent aspartate aminotransferase-like (Major domain)"/>
    <property type="match status" value="1"/>
</dbReference>
<dbReference type="PANTHER" id="PTHR46577">
    <property type="entry name" value="HTH-TYPE TRANSCRIPTIONAL REGULATORY PROTEIN GABR"/>
    <property type="match status" value="1"/>
</dbReference>
<dbReference type="CDD" id="cd07377">
    <property type="entry name" value="WHTH_GntR"/>
    <property type="match status" value="1"/>
</dbReference>
<accession>A0ABS5SBL1</accession>
<keyword evidence="2" id="KW-0663">Pyridoxal phosphate</keyword>
<name>A0ABS5SBL1_9BACT</name>
<dbReference type="Gene3D" id="1.10.10.10">
    <property type="entry name" value="Winged helix-like DNA-binding domain superfamily/Winged helix DNA-binding domain"/>
    <property type="match status" value="1"/>
</dbReference>
<dbReference type="Proteomes" id="UP000756860">
    <property type="component" value="Unassembled WGS sequence"/>
</dbReference>
<evidence type="ECO:0000256" key="1">
    <source>
        <dbReference type="ARBA" id="ARBA00005384"/>
    </source>
</evidence>
<keyword evidence="7" id="KW-0032">Aminotransferase</keyword>
<reference evidence="7 8" key="1">
    <citation type="submission" date="2021-05" db="EMBL/GenBank/DDBJ databases">
        <title>The draft genome of Geobacter luticola JCM 17780.</title>
        <authorList>
            <person name="Xu Z."/>
            <person name="Masuda Y."/>
            <person name="Itoh H."/>
            <person name="Senoo K."/>
        </authorList>
    </citation>
    <scope>NUCLEOTIDE SEQUENCE [LARGE SCALE GENOMIC DNA]</scope>
    <source>
        <strain evidence="7 8">JCM 17780</strain>
    </source>
</reference>
<keyword evidence="5" id="KW-0804">Transcription</keyword>
<protein>
    <submittedName>
        <fullName evidence="7">PLP-dependent aminotransferase family protein</fullName>
    </submittedName>
</protein>
<keyword evidence="8" id="KW-1185">Reference proteome</keyword>
<dbReference type="InterPro" id="IPR000524">
    <property type="entry name" value="Tscrpt_reg_HTH_GntR"/>
</dbReference>
<dbReference type="PANTHER" id="PTHR46577:SF2">
    <property type="entry name" value="TRANSCRIPTIONAL REGULATORY PROTEIN"/>
    <property type="match status" value="1"/>
</dbReference>
<dbReference type="PROSITE" id="PS50949">
    <property type="entry name" value="HTH_GNTR"/>
    <property type="match status" value="1"/>
</dbReference>
<evidence type="ECO:0000313" key="8">
    <source>
        <dbReference type="Proteomes" id="UP000756860"/>
    </source>
</evidence>
<gene>
    <name evidence="7" type="ORF">KI810_02910</name>
</gene>
<feature type="domain" description="HTH gntR-type" evidence="6">
    <location>
        <begin position="12"/>
        <end position="80"/>
    </location>
</feature>